<organism evidence="1 2">
    <name type="scientific">Candidatus Caccousia stercoris</name>
    <dbReference type="NCBI Taxonomy" id="2840723"/>
    <lineage>
        <taxon>Bacteria</taxon>
        <taxon>Bacillati</taxon>
        <taxon>Bacillota</taxon>
        <taxon>Clostridia</taxon>
        <taxon>Eubacteriales</taxon>
        <taxon>Oscillospiraceae</taxon>
        <taxon>Oscillospiraceae incertae sedis</taxon>
        <taxon>Candidatus Caccousia</taxon>
    </lineage>
</organism>
<proteinExistence type="predicted"/>
<reference evidence="1" key="1">
    <citation type="submission" date="2020-10" db="EMBL/GenBank/DDBJ databases">
        <authorList>
            <person name="Gilroy R."/>
        </authorList>
    </citation>
    <scope>NUCLEOTIDE SEQUENCE</scope>
    <source>
        <strain evidence="1">6086</strain>
    </source>
</reference>
<dbReference type="Proteomes" id="UP000824141">
    <property type="component" value="Unassembled WGS sequence"/>
</dbReference>
<sequence length="407" mass="44925">MLRKNILDSESNIGVAFIGYVDSESTEADLYTYLAASETGQKYPCLSEAPLVMVEGQELYAIVPPNEEWTVTVYPSMITDDGTYEDVLNAPIYTGDPGEVLLVRCNLSEIYSNVLIVSTDGVAAISFRPSLSMEDGHLVAIAGVYDFSVYEEGGSIIESDDEMLENPGLKALREEILQNGTFGAAFIGYVGYDSTGADLYDYLEYSATGQTYPFLSDATLCMAEGQELYVIVPQAGEQVKIYSSTINENGEYVDDVSDPLLEGGPGEIVLLRCNVSEIYSDVRVVIVDGFGAHEFRPFISGRDGKIVECVGLYDFSVYEPYDPGEYGFEEEMDYLCTFDEVKEAMKRGMRVLYTGQTIDIDGNTCKLFSVGTDHEEQFVDEFHYAVCGDLVYSYDVVNDIWTPLGMG</sequence>
<dbReference type="EMBL" id="DVJM01000217">
    <property type="protein sequence ID" value="HIS79658.1"/>
    <property type="molecule type" value="Genomic_DNA"/>
</dbReference>
<protein>
    <submittedName>
        <fullName evidence="1">Uncharacterized protein</fullName>
    </submittedName>
</protein>
<comment type="caution">
    <text evidence="1">The sequence shown here is derived from an EMBL/GenBank/DDBJ whole genome shotgun (WGS) entry which is preliminary data.</text>
</comment>
<reference evidence="1" key="2">
    <citation type="journal article" date="2021" name="PeerJ">
        <title>Extensive microbial diversity within the chicken gut microbiome revealed by metagenomics and culture.</title>
        <authorList>
            <person name="Gilroy R."/>
            <person name="Ravi A."/>
            <person name="Getino M."/>
            <person name="Pursley I."/>
            <person name="Horton D.L."/>
            <person name="Alikhan N.F."/>
            <person name="Baker D."/>
            <person name="Gharbi K."/>
            <person name="Hall N."/>
            <person name="Watson M."/>
            <person name="Adriaenssens E.M."/>
            <person name="Foster-Nyarko E."/>
            <person name="Jarju S."/>
            <person name="Secka A."/>
            <person name="Antonio M."/>
            <person name="Oren A."/>
            <person name="Chaudhuri R.R."/>
            <person name="La Ragione R."/>
            <person name="Hildebrand F."/>
            <person name="Pallen M.J."/>
        </authorList>
    </citation>
    <scope>NUCLEOTIDE SEQUENCE</scope>
    <source>
        <strain evidence="1">6086</strain>
    </source>
</reference>
<gene>
    <name evidence="1" type="ORF">IAD03_09845</name>
</gene>
<evidence type="ECO:0000313" key="2">
    <source>
        <dbReference type="Proteomes" id="UP000824141"/>
    </source>
</evidence>
<dbReference type="AlphaFoldDB" id="A0A9D1K3Y4"/>
<accession>A0A9D1K3Y4</accession>
<name>A0A9D1K3Y4_9FIRM</name>
<evidence type="ECO:0000313" key="1">
    <source>
        <dbReference type="EMBL" id="HIS79658.1"/>
    </source>
</evidence>